<dbReference type="AlphaFoldDB" id="A0A0C3LEX9"/>
<dbReference type="EMBL" id="KN822954">
    <property type="protein sequence ID" value="KIO32518.1"/>
    <property type="molecule type" value="Genomic_DNA"/>
</dbReference>
<feature type="compositionally biased region" description="Polar residues" evidence="1">
    <location>
        <begin position="65"/>
        <end position="76"/>
    </location>
</feature>
<evidence type="ECO:0000313" key="2">
    <source>
        <dbReference type="EMBL" id="KIO32518.1"/>
    </source>
</evidence>
<reference evidence="3" key="2">
    <citation type="submission" date="2015-01" db="EMBL/GenBank/DDBJ databases">
        <title>Evolutionary Origins and Diversification of the Mycorrhizal Mutualists.</title>
        <authorList>
            <consortium name="DOE Joint Genome Institute"/>
            <consortium name="Mycorrhizal Genomics Consortium"/>
            <person name="Kohler A."/>
            <person name="Kuo A."/>
            <person name="Nagy L.G."/>
            <person name="Floudas D."/>
            <person name="Copeland A."/>
            <person name="Barry K.W."/>
            <person name="Cichocki N."/>
            <person name="Veneault-Fourrey C."/>
            <person name="LaButti K."/>
            <person name="Lindquist E.A."/>
            <person name="Lipzen A."/>
            <person name="Lundell T."/>
            <person name="Morin E."/>
            <person name="Murat C."/>
            <person name="Riley R."/>
            <person name="Ohm R."/>
            <person name="Sun H."/>
            <person name="Tunlid A."/>
            <person name="Henrissat B."/>
            <person name="Grigoriev I.V."/>
            <person name="Hibbett D.S."/>
            <person name="Martin F."/>
        </authorList>
    </citation>
    <scope>NUCLEOTIDE SEQUENCE [LARGE SCALE GENOMIC DNA]</scope>
    <source>
        <strain evidence="3">MUT 4182</strain>
    </source>
</reference>
<feature type="compositionally biased region" description="Low complexity" evidence="1">
    <location>
        <begin position="251"/>
        <end position="262"/>
    </location>
</feature>
<accession>A0A0C3LEX9</accession>
<feature type="region of interest" description="Disordered" evidence="1">
    <location>
        <begin position="178"/>
        <end position="279"/>
    </location>
</feature>
<dbReference type="HOGENOM" id="CLU_769856_0_0_1"/>
<evidence type="ECO:0000256" key="1">
    <source>
        <dbReference type="SAM" id="MobiDB-lite"/>
    </source>
</evidence>
<evidence type="ECO:0000313" key="3">
    <source>
        <dbReference type="Proteomes" id="UP000054248"/>
    </source>
</evidence>
<name>A0A0C3LEX9_9AGAM</name>
<dbReference type="OrthoDB" id="3216817at2759"/>
<gene>
    <name evidence="2" type="ORF">M407DRAFT_18571</name>
</gene>
<feature type="region of interest" description="Disordered" evidence="1">
    <location>
        <begin position="37"/>
        <end position="97"/>
    </location>
</feature>
<feature type="compositionally biased region" description="Polar residues" evidence="1">
    <location>
        <begin position="263"/>
        <end position="279"/>
    </location>
</feature>
<sequence>MLRAANQHRNQADAGHEDTTALLLRIHAIPDHLLFPFSSSDPPSPAGAHLRTGAAATARPKEVSSQDTIRPSSFPSRQHARSHTINHQTAGLSEDNGGSAEDKIAIWVSLSPCRGHMNITLFEGWRIVVKVPVRDWEDKVYNADDVKRAAMICMGRQLMGEKIICVPIDIKWDFGRDEEDSDVNSDIYEGERRSSQMQTEDFEDSSFRPSIDSSNSQSQVAIHTRRPSAPEPYTPDASTAENGHSPLEPRLLASSSASLTTAPGQNTATPAALSSTWSDSLGNTDSIQDFVTAPDHEDADQDVVVPSTGRTLPSAVQANSPRRTSWIRARLPKIRTRRLLPRLYGAFGKFCRCALGRRTL</sequence>
<organism evidence="2 3">
    <name type="scientific">Tulasnella calospora MUT 4182</name>
    <dbReference type="NCBI Taxonomy" id="1051891"/>
    <lineage>
        <taxon>Eukaryota</taxon>
        <taxon>Fungi</taxon>
        <taxon>Dikarya</taxon>
        <taxon>Basidiomycota</taxon>
        <taxon>Agaricomycotina</taxon>
        <taxon>Agaricomycetes</taxon>
        <taxon>Cantharellales</taxon>
        <taxon>Tulasnellaceae</taxon>
        <taxon>Tulasnella</taxon>
    </lineage>
</organism>
<proteinExistence type="predicted"/>
<feature type="compositionally biased region" description="Polar residues" evidence="1">
    <location>
        <begin position="207"/>
        <end position="221"/>
    </location>
</feature>
<reference evidence="2 3" key="1">
    <citation type="submission" date="2014-04" db="EMBL/GenBank/DDBJ databases">
        <authorList>
            <consortium name="DOE Joint Genome Institute"/>
            <person name="Kuo A."/>
            <person name="Girlanda M."/>
            <person name="Perotto S."/>
            <person name="Kohler A."/>
            <person name="Nagy L.G."/>
            <person name="Floudas D."/>
            <person name="Copeland A."/>
            <person name="Barry K.W."/>
            <person name="Cichocki N."/>
            <person name="Veneault-Fourrey C."/>
            <person name="LaButti K."/>
            <person name="Lindquist E.A."/>
            <person name="Lipzen A."/>
            <person name="Lundell T."/>
            <person name="Morin E."/>
            <person name="Murat C."/>
            <person name="Sun H."/>
            <person name="Tunlid A."/>
            <person name="Henrissat B."/>
            <person name="Grigoriev I.V."/>
            <person name="Hibbett D.S."/>
            <person name="Martin F."/>
            <person name="Nordberg H.P."/>
            <person name="Cantor M.N."/>
            <person name="Hua S.X."/>
        </authorList>
    </citation>
    <scope>NUCLEOTIDE SEQUENCE [LARGE SCALE GENOMIC DNA]</scope>
    <source>
        <strain evidence="2 3">MUT 4182</strain>
    </source>
</reference>
<protein>
    <submittedName>
        <fullName evidence="2">Uncharacterized protein</fullName>
    </submittedName>
</protein>
<dbReference type="Proteomes" id="UP000054248">
    <property type="component" value="Unassembled WGS sequence"/>
</dbReference>
<keyword evidence="3" id="KW-1185">Reference proteome</keyword>